<evidence type="ECO:0000313" key="2">
    <source>
        <dbReference type="EMBL" id="MBC8547159.1"/>
    </source>
</evidence>
<accession>A0A926I493</accession>
<dbReference type="EMBL" id="JACRST010000014">
    <property type="protein sequence ID" value="MBC8547159.1"/>
    <property type="molecule type" value="Genomic_DNA"/>
</dbReference>
<comment type="caution">
    <text evidence="2">The sequence shown here is derived from an EMBL/GenBank/DDBJ whole genome shotgun (WGS) entry which is preliminary data.</text>
</comment>
<gene>
    <name evidence="2" type="ORF">H8711_09485</name>
</gene>
<dbReference type="Proteomes" id="UP000653127">
    <property type="component" value="Unassembled WGS sequence"/>
</dbReference>
<evidence type="ECO:0000313" key="3">
    <source>
        <dbReference type="Proteomes" id="UP000653127"/>
    </source>
</evidence>
<keyword evidence="1" id="KW-0732">Signal</keyword>
<name>A0A926I493_9FIRM</name>
<organism evidence="2 3">
    <name type="scientific">Ligaoa zhengdingensis</name>
    <dbReference type="NCBI Taxonomy" id="2763658"/>
    <lineage>
        <taxon>Bacteria</taxon>
        <taxon>Bacillati</taxon>
        <taxon>Bacillota</taxon>
        <taxon>Clostridia</taxon>
        <taxon>Eubacteriales</taxon>
        <taxon>Oscillospiraceae</taxon>
        <taxon>Ligaoa</taxon>
    </lineage>
</organism>
<evidence type="ECO:0000256" key="1">
    <source>
        <dbReference type="SAM" id="SignalP"/>
    </source>
</evidence>
<sequence length="110" mass="11873">MRASFTATILSLAAAALLGFGLVQLTTPHSAEPIGQSGAAVPMEDAENYEYLLKNYQGRLAVYQRGSTAPDLVFDVYVKTLPELDQSQLQNGVAAKDYAELVSLIEDYTS</sequence>
<dbReference type="RefSeq" id="WP_249283233.1">
    <property type="nucleotide sequence ID" value="NZ_JACRST010000014.1"/>
</dbReference>
<reference evidence="2" key="1">
    <citation type="submission" date="2020-08" db="EMBL/GenBank/DDBJ databases">
        <title>Genome public.</title>
        <authorList>
            <person name="Liu C."/>
            <person name="Sun Q."/>
        </authorList>
    </citation>
    <scope>NUCLEOTIDE SEQUENCE</scope>
    <source>
        <strain evidence="2">NSJ-31</strain>
    </source>
</reference>
<keyword evidence="3" id="KW-1185">Reference proteome</keyword>
<feature type="chain" id="PRO_5038951065" evidence="1">
    <location>
        <begin position="26"/>
        <end position="110"/>
    </location>
</feature>
<proteinExistence type="predicted"/>
<feature type="signal peptide" evidence="1">
    <location>
        <begin position="1"/>
        <end position="25"/>
    </location>
</feature>
<protein>
    <submittedName>
        <fullName evidence="2">Uncharacterized protein</fullName>
    </submittedName>
</protein>
<dbReference type="AlphaFoldDB" id="A0A926I493"/>